<dbReference type="EMBL" id="MU006026">
    <property type="protein sequence ID" value="KAF2857842.1"/>
    <property type="molecule type" value="Genomic_DNA"/>
</dbReference>
<dbReference type="PANTHER" id="PTHR10880:SF15">
    <property type="entry name" value="MSL COMPLEX SUBUNIT 3"/>
    <property type="match status" value="1"/>
</dbReference>
<dbReference type="InterPro" id="IPR026541">
    <property type="entry name" value="MRG_dom"/>
</dbReference>
<feature type="compositionally biased region" description="Low complexity" evidence="6">
    <location>
        <begin position="17"/>
        <end position="32"/>
    </location>
</feature>
<proteinExistence type="predicted"/>
<evidence type="ECO:0000256" key="2">
    <source>
        <dbReference type="ARBA" id="ARBA00022853"/>
    </source>
</evidence>
<dbReference type="GO" id="GO:0035267">
    <property type="term" value="C:NuA4 histone acetyltransferase complex"/>
    <property type="evidence" value="ECO:0007669"/>
    <property type="project" value="TreeGrafter"/>
</dbReference>
<dbReference type="PANTHER" id="PTHR10880">
    <property type="entry name" value="MORTALITY FACTOR 4-LIKE PROTEIN"/>
    <property type="match status" value="1"/>
</dbReference>
<evidence type="ECO:0000256" key="4">
    <source>
        <dbReference type="ARBA" id="ARBA00023163"/>
    </source>
</evidence>
<dbReference type="GO" id="GO:0032221">
    <property type="term" value="C:Rpd3S complex"/>
    <property type="evidence" value="ECO:0007669"/>
    <property type="project" value="TreeGrafter"/>
</dbReference>
<feature type="compositionally biased region" description="Polar residues" evidence="6">
    <location>
        <begin position="33"/>
        <end position="65"/>
    </location>
</feature>
<feature type="domain" description="MRG" evidence="7">
    <location>
        <begin position="73"/>
        <end position="239"/>
    </location>
</feature>
<comment type="subcellular location">
    <subcellularLocation>
        <location evidence="1">Nucleus</location>
    </subcellularLocation>
</comment>
<dbReference type="Proteomes" id="UP000799421">
    <property type="component" value="Unassembled WGS sequence"/>
</dbReference>
<keyword evidence="2" id="KW-0156">Chromatin regulator</keyword>
<dbReference type="Gene3D" id="1.10.274.30">
    <property type="entry name" value="MRG domain"/>
    <property type="match status" value="1"/>
</dbReference>
<evidence type="ECO:0000256" key="1">
    <source>
        <dbReference type="ARBA" id="ARBA00004123"/>
    </source>
</evidence>
<keyword evidence="3" id="KW-0805">Transcription regulation</keyword>
<accession>A0A6A7BRZ6</accession>
<keyword evidence="4" id="KW-0804">Transcription</keyword>
<evidence type="ECO:0000256" key="5">
    <source>
        <dbReference type="ARBA" id="ARBA00023242"/>
    </source>
</evidence>
<reference evidence="8" key="1">
    <citation type="journal article" date="2020" name="Stud. Mycol.">
        <title>101 Dothideomycetes genomes: a test case for predicting lifestyles and emergence of pathogens.</title>
        <authorList>
            <person name="Haridas S."/>
            <person name="Albert R."/>
            <person name="Binder M."/>
            <person name="Bloem J."/>
            <person name="Labutti K."/>
            <person name="Salamov A."/>
            <person name="Andreopoulos B."/>
            <person name="Baker S."/>
            <person name="Barry K."/>
            <person name="Bills G."/>
            <person name="Bluhm B."/>
            <person name="Cannon C."/>
            <person name="Castanera R."/>
            <person name="Culley D."/>
            <person name="Daum C."/>
            <person name="Ezra D."/>
            <person name="Gonzalez J."/>
            <person name="Henrissat B."/>
            <person name="Kuo A."/>
            <person name="Liang C."/>
            <person name="Lipzen A."/>
            <person name="Lutzoni F."/>
            <person name="Magnuson J."/>
            <person name="Mondo S."/>
            <person name="Nolan M."/>
            <person name="Ohm R."/>
            <person name="Pangilinan J."/>
            <person name="Park H.-J."/>
            <person name="Ramirez L."/>
            <person name="Alfaro M."/>
            <person name="Sun H."/>
            <person name="Tritt A."/>
            <person name="Yoshinaga Y."/>
            <person name="Zwiers L.-H."/>
            <person name="Turgeon B."/>
            <person name="Goodwin S."/>
            <person name="Spatafora J."/>
            <person name="Crous P."/>
            <person name="Grigoriev I."/>
        </authorList>
    </citation>
    <scope>NUCLEOTIDE SEQUENCE</scope>
    <source>
        <strain evidence="8">CBS 480.64</strain>
    </source>
</reference>
<evidence type="ECO:0000313" key="8">
    <source>
        <dbReference type="EMBL" id="KAF2857842.1"/>
    </source>
</evidence>
<dbReference type="OrthoDB" id="124855at2759"/>
<dbReference type="InterPro" id="IPR038217">
    <property type="entry name" value="MRG_C_sf"/>
</dbReference>
<feature type="region of interest" description="Disordered" evidence="6">
    <location>
        <begin position="1"/>
        <end position="73"/>
    </location>
</feature>
<evidence type="ECO:0000256" key="6">
    <source>
        <dbReference type="SAM" id="MobiDB-lite"/>
    </source>
</evidence>
<dbReference type="GO" id="GO:0006355">
    <property type="term" value="P:regulation of DNA-templated transcription"/>
    <property type="evidence" value="ECO:0007669"/>
    <property type="project" value="InterPro"/>
</dbReference>
<dbReference type="GO" id="GO:0006325">
    <property type="term" value="P:chromatin organization"/>
    <property type="evidence" value="ECO:0007669"/>
    <property type="project" value="UniProtKB-KW"/>
</dbReference>
<sequence>MSPANGEDMPQRRSTRVVRASTRAAAAAASSTKNRPTATSNRPTVTSAARQSSTDQLTNGVTNGVSHEIPAGPKMKPFMPDNLKLLLVDDWEKITKGELVAYLPSPTPVSNFLHDYETWATASHQRVRSDTPDSDSDRAISDMKEVISGIKDLFNSALGRALLYREERRQYIYFRHNYLGAQASDYYGCEHLLRLLVSLPEMISRANMERDVIVKTRRELVPMIVWLSDRIDVYLSTGYTRDLWNEDVPGVRVGTCSIVTSSSEVQE</sequence>
<evidence type="ECO:0000256" key="3">
    <source>
        <dbReference type="ARBA" id="ARBA00023015"/>
    </source>
</evidence>
<evidence type="ECO:0000259" key="7">
    <source>
        <dbReference type="Pfam" id="PF05712"/>
    </source>
</evidence>
<dbReference type="PROSITE" id="PS51640">
    <property type="entry name" value="MRG"/>
    <property type="match status" value="1"/>
</dbReference>
<evidence type="ECO:0000313" key="9">
    <source>
        <dbReference type="Proteomes" id="UP000799421"/>
    </source>
</evidence>
<gene>
    <name evidence="8" type="ORF">K470DRAFT_266535</name>
</gene>
<dbReference type="InterPro" id="IPR008676">
    <property type="entry name" value="MRG"/>
</dbReference>
<name>A0A6A7BRZ6_9PEZI</name>
<keyword evidence="9" id="KW-1185">Reference proteome</keyword>
<keyword evidence="5" id="KW-0539">Nucleus</keyword>
<organism evidence="8 9">
    <name type="scientific">Piedraia hortae CBS 480.64</name>
    <dbReference type="NCBI Taxonomy" id="1314780"/>
    <lineage>
        <taxon>Eukaryota</taxon>
        <taxon>Fungi</taxon>
        <taxon>Dikarya</taxon>
        <taxon>Ascomycota</taxon>
        <taxon>Pezizomycotina</taxon>
        <taxon>Dothideomycetes</taxon>
        <taxon>Dothideomycetidae</taxon>
        <taxon>Capnodiales</taxon>
        <taxon>Piedraiaceae</taxon>
        <taxon>Piedraia</taxon>
    </lineage>
</organism>
<dbReference type="AlphaFoldDB" id="A0A6A7BRZ6"/>
<protein>
    <recommendedName>
        <fullName evidence="7">MRG domain-containing protein</fullName>
    </recommendedName>
</protein>
<dbReference type="Pfam" id="PF05712">
    <property type="entry name" value="MRG"/>
    <property type="match status" value="1"/>
</dbReference>